<comment type="caution">
    <text evidence="4">The sequence shown here is derived from an EMBL/GenBank/DDBJ whole genome shotgun (WGS) entry which is preliminary data.</text>
</comment>
<accession>A0A0V0RAJ1</accession>
<feature type="coiled-coil region" evidence="1">
    <location>
        <begin position="70"/>
        <end position="97"/>
    </location>
</feature>
<evidence type="ECO:0000313" key="4">
    <source>
        <dbReference type="EMBL" id="KRX11224.1"/>
    </source>
</evidence>
<keyword evidence="1" id="KW-0175">Coiled coil</keyword>
<proteinExistence type="predicted"/>
<keyword evidence="3" id="KW-0472">Membrane</keyword>
<name>A0A0V0RAJ1_PSEPJ</name>
<organism evidence="4 5">
    <name type="scientific">Pseudocohnilembus persalinus</name>
    <name type="common">Ciliate</name>
    <dbReference type="NCBI Taxonomy" id="266149"/>
    <lineage>
        <taxon>Eukaryota</taxon>
        <taxon>Sar</taxon>
        <taxon>Alveolata</taxon>
        <taxon>Ciliophora</taxon>
        <taxon>Intramacronucleata</taxon>
        <taxon>Oligohymenophorea</taxon>
        <taxon>Scuticociliatia</taxon>
        <taxon>Philasterida</taxon>
        <taxon>Pseudocohnilembidae</taxon>
        <taxon>Pseudocohnilembus</taxon>
    </lineage>
</organism>
<dbReference type="OrthoDB" id="67700at2759"/>
<sequence>MALGQNSNKIYEKGRNNNNYGHQQLKDDYNCYQQSYHNTNSKQDKKLQLQEIKSQSQSISVLSPFAKKWTQQQNQSLKDLKEDLRVLSKALDKSTLNSQSNGFFYGFNDNDYQQQSYQNENNFDLLQIDQDREQMTKKWKEKLDLYKKEAFLQLKAASQNVQSNFNNLQKELQKVIDKNKLKLKEYFKKKVQIQIEKILIKSRPKVKNYLKDPDMPESIQDVVDDVVDENWELLQNNIMSAIDVAEIKEENIMDGANKKRHWCCQLNIFYHLQRFYLYTMQPYDRSFWWQIRQPQYYLFQLLKLVSYLSINNFFYVLIFLAINKRDEWQLIRYILEFKAFQFLSVGCISTIRGMLQFYFCASLNNYQNENDLQRCERSGPKAELYDSIGFFLIIFMCWLSFLFLQCAENKGKWKDLYVKHVKDDYVRNKEHKCFCCTFTLEKGGRLKGFMLYDLFVVIFCALLFVVMYIFLDKQEEWQVKQILYLVKTIYGMLMFPFMLFVIPQFNEILTRSKETGYDKYANCLPRFIDADNMKAKLQKQFQENLDDENLDVLL</sequence>
<keyword evidence="3" id="KW-0812">Transmembrane</keyword>
<keyword evidence="3" id="KW-1133">Transmembrane helix</keyword>
<evidence type="ECO:0000256" key="2">
    <source>
        <dbReference type="SAM" id="MobiDB-lite"/>
    </source>
</evidence>
<feature type="transmembrane region" description="Helical" evidence="3">
    <location>
        <begin position="304"/>
        <end position="322"/>
    </location>
</feature>
<dbReference type="AlphaFoldDB" id="A0A0V0RAJ1"/>
<feature type="transmembrane region" description="Helical" evidence="3">
    <location>
        <begin position="342"/>
        <end position="364"/>
    </location>
</feature>
<keyword evidence="5" id="KW-1185">Reference proteome</keyword>
<reference evidence="4 5" key="1">
    <citation type="journal article" date="2015" name="Sci. Rep.">
        <title>Genome of the facultative scuticociliatosis pathogen Pseudocohnilembus persalinus provides insight into its virulence through horizontal gene transfer.</title>
        <authorList>
            <person name="Xiong J."/>
            <person name="Wang G."/>
            <person name="Cheng J."/>
            <person name="Tian M."/>
            <person name="Pan X."/>
            <person name="Warren A."/>
            <person name="Jiang C."/>
            <person name="Yuan D."/>
            <person name="Miao W."/>
        </authorList>
    </citation>
    <scope>NUCLEOTIDE SEQUENCE [LARGE SCALE GENOMIC DNA]</scope>
    <source>
        <strain evidence="4">36N120E</strain>
    </source>
</reference>
<dbReference type="EMBL" id="LDAU01000003">
    <property type="protein sequence ID" value="KRX11224.1"/>
    <property type="molecule type" value="Genomic_DNA"/>
</dbReference>
<evidence type="ECO:0000256" key="1">
    <source>
        <dbReference type="SAM" id="Coils"/>
    </source>
</evidence>
<evidence type="ECO:0000313" key="5">
    <source>
        <dbReference type="Proteomes" id="UP000054937"/>
    </source>
</evidence>
<dbReference type="InParanoid" id="A0A0V0RAJ1"/>
<dbReference type="PANTHER" id="PTHR40849">
    <property type="entry name" value="C2 CALCIUM-DEPENDENT MEMBRANE TARGETING"/>
    <property type="match status" value="1"/>
</dbReference>
<evidence type="ECO:0008006" key="6">
    <source>
        <dbReference type="Google" id="ProtNLM"/>
    </source>
</evidence>
<feature type="transmembrane region" description="Helical" evidence="3">
    <location>
        <begin position="482"/>
        <end position="502"/>
    </location>
</feature>
<protein>
    <recommendedName>
        <fullName evidence="6">Transmembrane protein</fullName>
    </recommendedName>
</protein>
<evidence type="ECO:0000256" key="3">
    <source>
        <dbReference type="SAM" id="Phobius"/>
    </source>
</evidence>
<dbReference type="OMA" id="CIPAIDG"/>
<dbReference type="PANTHER" id="PTHR40849:SF2">
    <property type="entry name" value="RGS DOMAIN-CONTAINING PROTEIN"/>
    <property type="match status" value="1"/>
</dbReference>
<gene>
    <name evidence="4" type="ORF">PPERSA_07749</name>
</gene>
<feature type="region of interest" description="Disordered" evidence="2">
    <location>
        <begin position="1"/>
        <end position="24"/>
    </location>
</feature>
<feature type="transmembrane region" description="Helical" evidence="3">
    <location>
        <begin position="449"/>
        <end position="470"/>
    </location>
</feature>
<feature type="coiled-coil region" evidence="1">
    <location>
        <begin position="158"/>
        <end position="185"/>
    </location>
</feature>
<dbReference type="Proteomes" id="UP000054937">
    <property type="component" value="Unassembled WGS sequence"/>
</dbReference>
<feature type="transmembrane region" description="Helical" evidence="3">
    <location>
        <begin position="384"/>
        <end position="404"/>
    </location>
</feature>